<reference evidence="18" key="1">
    <citation type="journal article" date="2021" name="Open Biol.">
        <title>Shared evolutionary footprints suggest mitochondrial oxidative damage underlies multiple complex I losses in fungi.</title>
        <authorList>
            <person name="Schikora-Tamarit M.A."/>
            <person name="Marcet-Houben M."/>
            <person name="Nosek J."/>
            <person name="Gabaldon T."/>
        </authorList>
    </citation>
    <scope>NUCLEOTIDE SEQUENCE</scope>
    <source>
        <strain evidence="18">CBS6341</strain>
    </source>
</reference>
<evidence type="ECO:0000259" key="17">
    <source>
        <dbReference type="PROSITE" id="PS50919"/>
    </source>
</evidence>
<dbReference type="InterPro" id="IPR027005">
    <property type="entry name" value="PMT-like"/>
</dbReference>
<comment type="function">
    <text evidence="15">Transfers mannose from Dol-P-mannose to Ser or Thr residues on proteins.</text>
</comment>
<keyword evidence="6 15" id="KW-0808">Transferase</keyword>
<evidence type="ECO:0000256" key="12">
    <source>
        <dbReference type="ARBA" id="ARBA00023180"/>
    </source>
</evidence>
<dbReference type="Proteomes" id="UP000769528">
    <property type="component" value="Unassembled WGS sequence"/>
</dbReference>
<feature type="transmembrane region" description="Helical" evidence="15">
    <location>
        <begin position="47"/>
        <end position="65"/>
    </location>
</feature>
<comment type="catalytic activity">
    <reaction evidence="14 15">
        <text>a di-trans,poly-cis-dolichyl beta-D-mannosyl phosphate + L-seryl-[protein] = 3-O-(alpha-D-mannosyl)-L-seryl-[protein] + a di-trans,poly-cis-dolichyl phosphate + H(+)</text>
        <dbReference type="Rhea" id="RHEA:17377"/>
        <dbReference type="Rhea" id="RHEA-COMP:9863"/>
        <dbReference type="Rhea" id="RHEA-COMP:13546"/>
        <dbReference type="Rhea" id="RHEA-COMP:19498"/>
        <dbReference type="Rhea" id="RHEA-COMP:19501"/>
        <dbReference type="ChEBI" id="CHEBI:15378"/>
        <dbReference type="ChEBI" id="CHEBI:29999"/>
        <dbReference type="ChEBI" id="CHEBI:57683"/>
        <dbReference type="ChEBI" id="CHEBI:58211"/>
        <dbReference type="ChEBI" id="CHEBI:137321"/>
        <dbReference type="EC" id="2.4.1.109"/>
    </reaction>
</comment>
<organism evidence="18 19">
    <name type="scientific">Wickerhamomyces mucosus</name>
    <dbReference type="NCBI Taxonomy" id="1378264"/>
    <lineage>
        <taxon>Eukaryota</taxon>
        <taxon>Fungi</taxon>
        <taxon>Dikarya</taxon>
        <taxon>Ascomycota</taxon>
        <taxon>Saccharomycotina</taxon>
        <taxon>Saccharomycetes</taxon>
        <taxon>Phaffomycetales</taxon>
        <taxon>Wickerhamomycetaceae</taxon>
        <taxon>Wickerhamomyces</taxon>
    </lineage>
</organism>
<dbReference type="GO" id="GO:0005789">
    <property type="term" value="C:endoplasmic reticulum membrane"/>
    <property type="evidence" value="ECO:0007669"/>
    <property type="project" value="UniProtKB-SubCell"/>
</dbReference>
<dbReference type="InterPro" id="IPR016093">
    <property type="entry name" value="MIR_motif"/>
</dbReference>
<keyword evidence="7 15" id="KW-0812">Transmembrane</keyword>
<feature type="domain" description="MIR" evidence="17">
    <location>
        <begin position="446"/>
        <end position="502"/>
    </location>
</feature>
<evidence type="ECO:0000256" key="7">
    <source>
        <dbReference type="ARBA" id="ARBA00022692"/>
    </source>
</evidence>
<dbReference type="SUPFAM" id="SSF82109">
    <property type="entry name" value="MIR domain"/>
    <property type="match status" value="1"/>
</dbReference>
<dbReference type="EMBL" id="JAEUBF010000657">
    <property type="protein sequence ID" value="KAH3676304.1"/>
    <property type="molecule type" value="Genomic_DNA"/>
</dbReference>
<feature type="transmembrane region" description="Helical" evidence="15">
    <location>
        <begin position="132"/>
        <end position="155"/>
    </location>
</feature>
<keyword evidence="19" id="KW-1185">Reference proteome</keyword>
<feature type="transmembrane region" description="Helical" evidence="15">
    <location>
        <begin position="661"/>
        <end position="678"/>
    </location>
</feature>
<comment type="pathway">
    <text evidence="2 15">Protein modification; protein glycosylation.</text>
</comment>
<keyword evidence="11 15" id="KW-0472">Membrane</keyword>
<feature type="transmembrane region" description="Helical" evidence="15">
    <location>
        <begin position="278"/>
        <end position="296"/>
    </location>
</feature>
<evidence type="ECO:0000256" key="4">
    <source>
        <dbReference type="ARBA" id="ARBA00012839"/>
    </source>
</evidence>
<feature type="transmembrane region" description="Helical" evidence="15">
    <location>
        <begin position="162"/>
        <end position="180"/>
    </location>
</feature>
<evidence type="ECO:0000256" key="5">
    <source>
        <dbReference type="ARBA" id="ARBA00022676"/>
    </source>
</evidence>
<accession>A0A9P8PS50</accession>
<dbReference type="InterPro" id="IPR036300">
    <property type="entry name" value="MIR_dom_sf"/>
</dbReference>
<dbReference type="SMART" id="SM00472">
    <property type="entry name" value="MIR"/>
    <property type="match status" value="3"/>
</dbReference>
<dbReference type="PROSITE" id="PS50919">
    <property type="entry name" value="MIR"/>
    <property type="match status" value="3"/>
</dbReference>
<dbReference type="PANTHER" id="PTHR10050:SF50">
    <property type="entry name" value="DOLICHYL-PHOSPHATE-MANNOSE--PROTEIN MANNOSYLTRANSFERASE 1-RELATED"/>
    <property type="match status" value="1"/>
</dbReference>
<dbReference type="Gene3D" id="2.80.10.50">
    <property type="match status" value="1"/>
</dbReference>
<evidence type="ECO:0000256" key="6">
    <source>
        <dbReference type="ARBA" id="ARBA00022679"/>
    </source>
</evidence>
<dbReference type="EC" id="2.4.1.109" evidence="4 15"/>
<evidence type="ECO:0000256" key="16">
    <source>
        <dbReference type="SAM" id="MobiDB-lite"/>
    </source>
</evidence>
<keyword evidence="10 15" id="KW-1133">Transmembrane helix</keyword>
<dbReference type="InterPro" id="IPR032421">
    <property type="entry name" value="PMT_4TMC"/>
</dbReference>
<evidence type="ECO:0000313" key="18">
    <source>
        <dbReference type="EMBL" id="KAH3676304.1"/>
    </source>
</evidence>
<comment type="catalytic activity">
    <reaction evidence="13 15">
        <text>a di-trans,poly-cis-dolichyl beta-D-mannosyl phosphate + L-threonyl-[protein] = 3-O-(alpha-D-mannosyl)-L-threonyl-[protein] + a di-trans,poly-cis-dolichyl phosphate + H(+)</text>
        <dbReference type="Rhea" id="RHEA:53396"/>
        <dbReference type="Rhea" id="RHEA-COMP:11060"/>
        <dbReference type="Rhea" id="RHEA-COMP:13547"/>
        <dbReference type="Rhea" id="RHEA-COMP:19498"/>
        <dbReference type="Rhea" id="RHEA-COMP:19501"/>
        <dbReference type="ChEBI" id="CHEBI:15378"/>
        <dbReference type="ChEBI" id="CHEBI:30013"/>
        <dbReference type="ChEBI" id="CHEBI:57683"/>
        <dbReference type="ChEBI" id="CHEBI:58211"/>
        <dbReference type="ChEBI" id="CHEBI:137323"/>
        <dbReference type="EC" id="2.4.1.109"/>
    </reaction>
</comment>
<comment type="subcellular location">
    <subcellularLocation>
        <location evidence="1 15">Endoplasmic reticulum membrane</location>
        <topology evidence="1 15">Multi-pass membrane protein</topology>
    </subcellularLocation>
</comment>
<comment type="similarity">
    <text evidence="3 15">Belongs to the glycosyltransferase 39 family.</text>
</comment>
<gene>
    <name evidence="18" type="ORF">WICMUC_002100</name>
</gene>
<comment type="caution">
    <text evidence="18">The sequence shown here is derived from an EMBL/GenBank/DDBJ whole genome shotgun (WGS) entry which is preliminary data.</text>
</comment>
<evidence type="ECO:0000313" key="19">
    <source>
        <dbReference type="Proteomes" id="UP000769528"/>
    </source>
</evidence>
<evidence type="ECO:0000256" key="9">
    <source>
        <dbReference type="ARBA" id="ARBA00022824"/>
    </source>
</evidence>
<evidence type="ECO:0000256" key="14">
    <source>
        <dbReference type="ARBA" id="ARBA00045102"/>
    </source>
</evidence>
<evidence type="ECO:0000256" key="10">
    <source>
        <dbReference type="ARBA" id="ARBA00022989"/>
    </source>
</evidence>
<feature type="transmembrane region" description="Helical" evidence="15">
    <location>
        <begin position="634"/>
        <end position="654"/>
    </location>
</feature>
<keyword evidence="12" id="KW-0325">Glycoprotein</keyword>
<evidence type="ECO:0000256" key="11">
    <source>
        <dbReference type="ARBA" id="ARBA00023136"/>
    </source>
</evidence>
<evidence type="ECO:0000256" key="2">
    <source>
        <dbReference type="ARBA" id="ARBA00004922"/>
    </source>
</evidence>
<feature type="region of interest" description="Disordered" evidence="16">
    <location>
        <begin position="1"/>
        <end position="23"/>
    </location>
</feature>
<keyword evidence="8" id="KW-0677">Repeat</keyword>
<feature type="transmembrane region" description="Helical" evidence="15">
    <location>
        <begin position="579"/>
        <end position="600"/>
    </location>
</feature>
<protein>
    <recommendedName>
        <fullName evidence="4 15">Dolichyl-phosphate-mannose--protein mannosyltransferase</fullName>
        <ecNumber evidence="4 15">2.4.1.109</ecNumber>
    </recommendedName>
</protein>
<name>A0A9P8PS50_9ASCO</name>
<sequence length="707" mass="80949">MAVKKKSLLSRKDGKGSHPLIQQGPQRPFYKAVISPEVIKTTTFNKYDFYSIASLFILTLSLRIFKISSIPAVIWDEIHVINFINRYIDGLYHNDVSPPLSKIIYTFVAYLLGYRGETVGLNRPGDSYIGEAFPFVGLRVFTVILSSLTVVVFYVTLRKSTVNFVISNLVSLLVIFENLITLESRIFVNDTLFLFALSLTVLTLKNFKLSEIFSKNWIKYLFLIGILLGLSISIKWVGVLTLVWVLALSLIDFLKISQDLTISNIQVFKHSASKLSSFIFLPILIYIGVFAIHILLTPNYHSDAALLSSEFQTQLDFNPLQNIPKYVTFGSTVTIRHEESLGGFLHSHDYDYESGSRNQQVTAFDYKDINNEWVIEPNGPLSEDDDLRVKSFQQVKLRHKTTGKLLRVTDFKPPVSEQEYNFEVSCYGNSTFDGDEHDIFSIEFDGDYLKSMDTKFKLFNFKKSCTLLSHDFKLPEWGFGQQEVICITTPTFSRTLFRIEELSYPEDHAHDEKYKEQVSKVEVSFFQKFIELNNLIYRLLTGLKDSRINSNGEQWIQNEGNFTFYGKDGKALYLSGNSLNFFTVLGGLVIASILVVRQFFQPTKDLVLEYELNELFSYILAFVIHLAISKGYLFNYLPSLYFGFLALGVLSQYFYNQLHKVVLISLIALISFSFINYSKLTPVTFGLVWSRDACSAFNESLPCELYN</sequence>
<keyword evidence="5 15" id="KW-0328">Glycosyltransferase</keyword>
<dbReference type="PANTHER" id="PTHR10050">
    <property type="entry name" value="DOLICHYL-PHOSPHATE-MANNOSE--PROTEIN MANNOSYLTRANSFERASE"/>
    <property type="match status" value="1"/>
</dbReference>
<feature type="domain" description="MIR" evidence="17">
    <location>
        <begin position="384"/>
        <end position="445"/>
    </location>
</feature>
<evidence type="ECO:0000256" key="1">
    <source>
        <dbReference type="ARBA" id="ARBA00004477"/>
    </source>
</evidence>
<evidence type="ECO:0000256" key="13">
    <source>
        <dbReference type="ARBA" id="ARBA00045085"/>
    </source>
</evidence>
<evidence type="ECO:0000256" key="15">
    <source>
        <dbReference type="RuleBase" id="RU367007"/>
    </source>
</evidence>
<feature type="transmembrane region" description="Helical" evidence="15">
    <location>
        <begin position="186"/>
        <end position="204"/>
    </location>
</feature>
<feature type="domain" description="MIR" evidence="17">
    <location>
        <begin position="324"/>
        <end position="378"/>
    </location>
</feature>
<evidence type="ECO:0000256" key="8">
    <source>
        <dbReference type="ARBA" id="ARBA00022737"/>
    </source>
</evidence>
<feature type="transmembrane region" description="Helical" evidence="15">
    <location>
        <begin position="216"/>
        <end position="234"/>
    </location>
</feature>
<proteinExistence type="inferred from homology"/>
<dbReference type="AlphaFoldDB" id="A0A9P8PS50"/>
<reference evidence="18" key="2">
    <citation type="submission" date="2021-01" db="EMBL/GenBank/DDBJ databases">
        <authorList>
            <person name="Schikora-Tamarit M.A."/>
        </authorList>
    </citation>
    <scope>NUCLEOTIDE SEQUENCE</scope>
    <source>
        <strain evidence="18">CBS6341</strain>
    </source>
</reference>
<dbReference type="OrthoDB" id="292747at2759"/>
<dbReference type="GO" id="GO:0004169">
    <property type="term" value="F:dolichyl-phosphate-mannose-protein mannosyltransferase activity"/>
    <property type="evidence" value="ECO:0007669"/>
    <property type="project" value="UniProtKB-UniRule"/>
</dbReference>
<dbReference type="Pfam" id="PF16192">
    <property type="entry name" value="PMT_4TMC"/>
    <property type="match status" value="1"/>
</dbReference>
<dbReference type="Pfam" id="PF02815">
    <property type="entry name" value="MIR"/>
    <property type="match status" value="1"/>
</dbReference>
<evidence type="ECO:0000256" key="3">
    <source>
        <dbReference type="ARBA" id="ARBA00007222"/>
    </source>
</evidence>
<keyword evidence="9 15" id="KW-0256">Endoplasmic reticulum</keyword>
<dbReference type="Pfam" id="PF02366">
    <property type="entry name" value="PMT"/>
    <property type="match status" value="1"/>
</dbReference>
<dbReference type="InterPro" id="IPR003342">
    <property type="entry name" value="ArnT-like_N"/>
</dbReference>